<feature type="transmembrane region" description="Helical" evidence="1">
    <location>
        <begin position="53"/>
        <end position="73"/>
    </location>
</feature>
<feature type="transmembrane region" description="Helical" evidence="1">
    <location>
        <begin position="192"/>
        <end position="212"/>
    </location>
</feature>
<keyword evidence="1" id="KW-0472">Membrane</keyword>
<protein>
    <submittedName>
        <fullName evidence="2">Uncharacterized protein</fullName>
    </submittedName>
</protein>
<accession>A0A1G8YTV1</accession>
<dbReference type="OrthoDB" id="9788139at2"/>
<gene>
    <name evidence="2" type="ORF">SAMN04488026_103018</name>
</gene>
<feature type="transmembrane region" description="Helical" evidence="1">
    <location>
        <begin position="219"/>
        <end position="242"/>
    </location>
</feature>
<reference evidence="2 3" key="1">
    <citation type="submission" date="2016-10" db="EMBL/GenBank/DDBJ databases">
        <authorList>
            <person name="de Groot N.N."/>
        </authorList>
    </citation>
    <scope>NUCLEOTIDE SEQUENCE [LARGE SCALE GENOMIC DNA]</scope>
    <source>
        <strain evidence="2 3">DSM 25294</strain>
    </source>
</reference>
<sequence length="332" mass="35829">MILQTPILALLLASALASAVALWAAWFGIRLLQHWDLASGSQRQLDLERRTELVSTLFGFVMLIEIAALFLLVFNADRMAALFVGAMCAVGTFNVNGWGFPALYLKITLFFAAALWLILDRVDRLGRDFPLTRLKFATILGIAPLVLAGFATELAFFLNMKTDVITSCCSKLFTPSNEGFAAEMTGLARAHALWLLGAAGGAVLVSGAAIVLRKRGERLFALAGAAFFFAALTAIVSVISLYVYDHPNHHCPFCLLKREYGYFGYALYVPLFAGTALALATGLLKTVANSDSLAGVQPKAIRHLTRLSLAGFALFGIAVLWSIATSQLILFG</sequence>
<feature type="transmembrane region" description="Helical" evidence="1">
    <location>
        <begin position="7"/>
        <end position="29"/>
    </location>
</feature>
<name>A0A1G8YTV1_9RHOB</name>
<feature type="transmembrane region" description="Helical" evidence="1">
    <location>
        <begin position="304"/>
        <end position="324"/>
    </location>
</feature>
<keyword evidence="3" id="KW-1185">Reference proteome</keyword>
<feature type="transmembrane region" description="Helical" evidence="1">
    <location>
        <begin position="103"/>
        <end position="122"/>
    </location>
</feature>
<dbReference type="Proteomes" id="UP000199382">
    <property type="component" value="Unassembled WGS sequence"/>
</dbReference>
<dbReference type="RefSeq" id="WP_093157552.1">
    <property type="nucleotide sequence ID" value="NZ_FNEK01000030.1"/>
</dbReference>
<dbReference type="EMBL" id="FNEK01000030">
    <property type="protein sequence ID" value="SDK06167.1"/>
    <property type="molecule type" value="Genomic_DNA"/>
</dbReference>
<organism evidence="2 3">
    <name type="scientific">Aliiruegeria lutimaris</name>
    <dbReference type="NCBI Taxonomy" id="571298"/>
    <lineage>
        <taxon>Bacteria</taxon>
        <taxon>Pseudomonadati</taxon>
        <taxon>Pseudomonadota</taxon>
        <taxon>Alphaproteobacteria</taxon>
        <taxon>Rhodobacterales</taxon>
        <taxon>Roseobacteraceae</taxon>
        <taxon>Aliiruegeria</taxon>
    </lineage>
</organism>
<dbReference type="AlphaFoldDB" id="A0A1G8YTV1"/>
<dbReference type="STRING" id="571298.SAMN04488026_103018"/>
<proteinExistence type="predicted"/>
<keyword evidence="1" id="KW-1133">Transmembrane helix</keyword>
<evidence type="ECO:0000313" key="2">
    <source>
        <dbReference type="EMBL" id="SDK06167.1"/>
    </source>
</evidence>
<evidence type="ECO:0000256" key="1">
    <source>
        <dbReference type="SAM" id="Phobius"/>
    </source>
</evidence>
<feature type="transmembrane region" description="Helical" evidence="1">
    <location>
        <begin position="262"/>
        <end position="284"/>
    </location>
</feature>
<keyword evidence="1" id="KW-0812">Transmembrane</keyword>
<feature type="transmembrane region" description="Helical" evidence="1">
    <location>
        <begin position="134"/>
        <end position="157"/>
    </location>
</feature>
<evidence type="ECO:0000313" key="3">
    <source>
        <dbReference type="Proteomes" id="UP000199382"/>
    </source>
</evidence>